<feature type="region of interest" description="Disordered" evidence="2">
    <location>
        <begin position="208"/>
        <end position="240"/>
    </location>
</feature>
<dbReference type="InterPro" id="IPR059172">
    <property type="entry name" value="SNF6"/>
</dbReference>
<evidence type="ECO:0000313" key="3">
    <source>
        <dbReference type="EMBL" id="SCV00880.1"/>
    </source>
</evidence>
<keyword evidence="1" id="KW-0175">Coiled coil</keyword>
<feature type="region of interest" description="Disordered" evidence="2">
    <location>
        <begin position="1"/>
        <end position="28"/>
    </location>
</feature>
<proteinExistence type="predicted"/>
<dbReference type="Proteomes" id="UP000189911">
    <property type="component" value="Chromosome F"/>
</dbReference>
<evidence type="ECO:0000256" key="2">
    <source>
        <dbReference type="SAM" id="MobiDB-lite"/>
    </source>
</evidence>
<organism evidence="3 4">
    <name type="scientific">Lachancea nothofagi CBS 11611</name>
    <dbReference type="NCBI Taxonomy" id="1266666"/>
    <lineage>
        <taxon>Eukaryota</taxon>
        <taxon>Fungi</taxon>
        <taxon>Dikarya</taxon>
        <taxon>Ascomycota</taxon>
        <taxon>Saccharomycotina</taxon>
        <taxon>Saccharomycetes</taxon>
        <taxon>Saccharomycetales</taxon>
        <taxon>Saccharomycetaceae</taxon>
        <taxon>Lachancea</taxon>
    </lineage>
</organism>
<sequence>MAVKKRKPHNIKPIRNVQDGQPTHNPYDSVRLKPEKVGALVHDESDTISYRAYLTQNFIKSSEWMDVLTTQNVPLQCIQPPPIYRDLNVEAMKQSIAAEKEQISALECQLENYSIELPKDFIKLRDLSVALANDSGDRKSTEPIEIEFMSEFGKHLQDGRISIHHQKFPQLRGDLSEAPVDYWAKRTEMLIKQHEETVRLKELQEEEELKRRTEEQDRLRQKQEEQRLFEDPFQPQQPQVQPIPSVMAYNVNGNQAQPQQADAAQQGMLGSIFGDMNGENFNNGFEDEFGELDTAFF</sequence>
<dbReference type="EMBL" id="LT598452">
    <property type="protein sequence ID" value="SCV00880.1"/>
    <property type="molecule type" value="Genomic_DNA"/>
</dbReference>
<reference evidence="4" key="1">
    <citation type="submission" date="2016-03" db="EMBL/GenBank/DDBJ databases">
        <authorList>
            <person name="Devillers Hugo."/>
        </authorList>
    </citation>
    <scope>NUCLEOTIDE SEQUENCE [LARGE SCALE GENOMIC DNA]</scope>
</reference>
<dbReference type="CDD" id="cd22571">
    <property type="entry name" value="SNF6"/>
    <property type="match status" value="1"/>
</dbReference>
<feature type="coiled-coil region" evidence="1">
    <location>
        <begin position="89"/>
        <end position="116"/>
    </location>
</feature>
<evidence type="ECO:0000313" key="4">
    <source>
        <dbReference type="Proteomes" id="UP000189911"/>
    </source>
</evidence>
<keyword evidence="4" id="KW-1185">Reference proteome</keyword>
<gene>
    <name evidence="3" type="ORF">LANO_0F09032G</name>
</gene>
<feature type="compositionally biased region" description="Basic residues" evidence="2">
    <location>
        <begin position="1"/>
        <end position="12"/>
    </location>
</feature>
<feature type="compositionally biased region" description="Basic and acidic residues" evidence="2">
    <location>
        <begin position="208"/>
        <end position="230"/>
    </location>
</feature>
<protein>
    <submittedName>
        <fullName evidence="3">LANO_0F09032g1_1</fullName>
    </submittedName>
</protein>
<evidence type="ECO:0000256" key="1">
    <source>
        <dbReference type="SAM" id="Coils"/>
    </source>
</evidence>
<name>A0A1G4K9S0_9SACH</name>
<dbReference type="OrthoDB" id="4034416at2759"/>
<accession>A0A1G4K9S0</accession>
<dbReference type="AlphaFoldDB" id="A0A1G4K9S0"/>